<evidence type="ECO:0000313" key="1">
    <source>
        <dbReference type="EMBL" id="KAK2155133.1"/>
    </source>
</evidence>
<comment type="caution">
    <text evidence="1">The sequence shown here is derived from an EMBL/GenBank/DDBJ whole genome shotgun (WGS) entry which is preliminary data.</text>
</comment>
<accession>A0AAD9JKZ7</accession>
<name>A0AAD9JKZ7_RIDPI</name>
<keyword evidence="2" id="KW-1185">Reference proteome</keyword>
<dbReference type="EMBL" id="JAODUO010002105">
    <property type="protein sequence ID" value="KAK2155133.1"/>
    <property type="molecule type" value="Genomic_DNA"/>
</dbReference>
<organism evidence="1 2">
    <name type="scientific">Ridgeia piscesae</name>
    <name type="common">Tubeworm</name>
    <dbReference type="NCBI Taxonomy" id="27915"/>
    <lineage>
        <taxon>Eukaryota</taxon>
        <taxon>Metazoa</taxon>
        <taxon>Spiralia</taxon>
        <taxon>Lophotrochozoa</taxon>
        <taxon>Annelida</taxon>
        <taxon>Polychaeta</taxon>
        <taxon>Sedentaria</taxon>
        <taxon>Canalipalpata</taxon>
        <taxon>Sabellida</taxon>
        <taxon>Siboglinidae</taxon>
        <taxon>Ridgeia</taxon>
    </lineage>
</organism>
<protein>
    <submittedName>
        <fullName evidence="1">Uncharacterized protein</fullName>
    </submittedName>
</protein>
<dbReference type="Proteomes" id="UP001209878">
    <property type="component" value="Unassembled WGS sequence"/>
</dbReference>
<gene>
    <name evidence="1" type="ORF">NP493_2106g00010</name>
</gene>
<dbReference type="AlphaFoldDB" id="A0AAD9JKZ7"/>
<reference evidence="1" key="1">
    <citation type="journal article" date="2023" name="Mol. Biol. Evol.">
        <title>Third-Generation Sequencing Reveals the Adaptive Role of the Epigenome in Three Deep-Sea Polychaetes.</title>
        <authorList>
            <person name="Perez M."/>
            <person name="Aroh O."/>
            <person name="Sun Y."/>
            <person name="Lan Y."/>
            <person name="Juniper S.K."/>
            <person name="Young C.R."/>
            <person name="Angers B."/>
            <person name="Qian P.Y."/>
        </authorList>
    </citation>
    <scope>NUCLEOTIDE SEQUENCE</scope>
    <source>
        <strain evidence="1">R07B-5</strain>
    </source>
</reference>
<sequence length="119" mass="13924">MRMTGYLMSNYISGLTYVCVKVARYVRSHKLIYVRVHFKTYGICTRGPTYVQRRSRILYTSSTVGVPTSRVVSSKLSTSRVWFLHVLPRKHLNITQKFLKQGYRFEEPSLGRCWAFVAH</sequence>
<proteinExistence type="predicted"/>
<evidence type="ECO:0000313" key="2">
    <source>
        <dbReference type="Proteomes" id="UP001209878"/>
    </source>
</evidence>